<sequence>MSTPMSTPTSAPLSSRRLRLSQQVIRFAGVGLLSTALHLGLFAALVRGGAPSQVANGVALVLATLFNTALNRAWTFGISGRRRLVSHHGQALVIFAITYAATTVALAVLGAVAPDAGTVTQTVVVAVANVLSTAARFVAMQRWIFRTPTDVAAAPVGTTAPADAPTDRHDPAYVVEGVLEGQQREG</sequence>
<dbReference type="PANTHER" id="PTHR38459">
    <property type="entry name" value="PROPHAGE BACTOPRENOL-LINKED GLUCOSE TRANSLOCASE HOMOLOG"/>
    <property type="match status" value="1"/>
</dbReference>
<name>A0ABP5YJ53_9MICO</name>
<feature type="domain" description="GtrA/DPMS transmembrane" evidence="7">
    <location>
        <begin position="26"/>
        <end position="145"/>
    </location>
</feature>
<protein>
    <recommendedName>
        <fullName evidence="7">GtrA/DPMS transmembrane domain-containing protein</fullName>
    </recommendedName>
</protein>
<evidence type="ECO:0000313" key="8">
    <source>
        <dbReference type="EMBL" id="GAA2481496.1"/>
    </source>
</evidence>
<evidence type="ECO:0000256" key="2">
    <source>
        <dbReference type="ARBA" id="ARBA00009399"/>
    </source>
</evidence>
<reference evidence="9" key="1">
    <citation type="journal article" date="2019" name="Int. J. Syst. Evol. Microbiol.">
        <title>The Global Catalogue of Microorganisms (GCM) 10K type strain sequencing project: providing services to taxonomists for standard genome sequencing and annotation.</title>
        <authorList>
            <consortium name="The Broad Institute Genomics Platform"/>
            <consortium name="The Broad Institute Genome Sequencing Center for Infectious Disease"/>
            <person name="Wu L."/>
            <person name="Ma J."/>
        </authorList>
    </citation>
    <scope>NUCLEOTIDE SEQUENCE [LARGE SCALE GENOMIC DNA]</scope>
    <source>
        <strain evidence="9">JCM 16259</strain>
    </source>
</reference>
<comment type="subcellular location">
    <subcellularLocation>
        <location evidence="1">Membrane</location>
        <topology evidence="1">Multi-pass membrane protein</topology>
    </subcellularLocation>
</comment>
<keyword evidence="9" id="KW-1185">Reference proteome</keyword>
<comment type="similarity">
    <text evidence="2">Belongs to the GtrA family.</text>
</comment>
<gene>
    <name evidence="8" type="ORF">GCM10009858_18950</name>
</gene>
<dbReference type="Proteomes" id="UP001500730">
    <property type="component" value="Unassembled WGS sequence"/>
</dbReference>
<keyword evidence="4 6" id="KW-1133">Transmembrane helix</keyword>
<feature type="transmembrane region" description="Helical" evidence="6">
    <location>
        <begin position="119"/>
        <end position="139"/>
    </location>
</feature>
<keyword evidence="5 6" id="KW-0472">Membrane</keyword>
<accession>A0ABP5YJ53</accession>
<feature type="transmembrane region" description="Helical" evidence="6">
    <location>
        <begin position="91"/>
        <end position="113"/>
    </location>
</feature>
<evidence type="ECO:0000256" key="4">
    <source>
        <dbReference type="ARBA" id="ARBA00022989"/>
    </source>
</evidence>
<feature type="transmembrane region" description="Helical" evidence="6">
    <location>
        <begin position="24"/>
        <end position="46"/>
    </location>
</feature>
<evidence type="ECO:0000256" key="6">
    <source>
        <dbReference type="SAM" id="Phobius"/>
    </source>
</evidence>
<evidence type="ECO:0000256" key="3">
    <source>
        <dbReference type="ARBA" id="ARBA00022692"/>
    </source>
</evidence>
<dbReference type="InterPro" id="IPR007267">
    <property type="entry name" value="GtrA_DPMS_TM"/>
</dbReference>
<proteinExistence type="inferred from homology"/>
<organism evidence="8 9">
    <name type="scientific">Terrabacter carboxydivorans</name>
    <dbReference type="NCBI Taxonomy" id="619730"/>
    <lineage>
        <taxon>Bacteria</taxon>
        <taxon>Bacillati</taxon>
        <taxon>Actinomycetota</taxon>
        <taxon>Actinomycetes</taxon>
        <taxon>Micrococcales</taxon>
        <taxon>Intrasporangiaceae</taxon>
        <taxon>Terrabacter</taxon>
    </lineage>
</organism>
<dbReference type="Pfam" id="PF04138">
    <property type="entry name" value="GtrA_DPMS_TM"/>
    <property type="match status" value="1"/>
</dbReference>
<evidence type="ECO:0000256" key="1">
    <source>
        <dbReference type="ARBA" id="ARBA00004141"/>
    </source>
</evidence>
<evidence type="ECO:0000259" key="7">
    <source>
        <dbReference type="Pfam" id="PF04138"/>
    </source>
</evidence>
<evidence type="ECO:0000256" key="5">
    <source>
        <dbReference type="ARBA" id="ARBA00023136"/>
    </source>
</evidence>
<dbReference type="RefSeq" id="WP_344254621.1">
    <property type="nucleotide sequence ID" value="NZ_BAAARE010000007.1"/>
</dbReference>
<dbReference type="EMBL" id="BAAARE010000007">
    <property type="protein sequence ID" value="GAA2481496.1"/>
    <property type="molecule type" value="Genomic_DNA"/>
</dbReference>
<keyword evidence="3 6" id="KW-0812">Transmembrane</keyword>
<dbReference type="PANTHER" id="PTHR38459:SF1">
    <property type="entry name" value="PROPHAGE BACTOPRENOL-LINKED GLUCOSE TRANSLOCASE HOMOLOG"/>
    <property type="match status" value="1"/>
</dbReference>
<dbReference type="InterPro" id="IPR051401">
    <property type="entry name" value="GtrA_CellWall_Glycosyl"/>
</dbReference>
<evidence type="ECO:0000313" key="9">
    <source>
        <dbReference type="Proteomes" id="UP001500730"/>
    </source>
</evidence>
<feature type="transmembrane region" description="Helical" evidence="6">
    <location>
        <begin position="52"/>
        <end position="70"/>
    </location>
</feature>
<comment type="caution">
    <text evidence="8">The sequence shown here is derived from an EMBL/GenBank/DDBJ whole genome shotgun (WGS) entry which is preliminary data.</text>
</comment>